<evidence type="ECO:0000256" key="2">
    <source>
        <dbReference type="ARBA" id="ARBA00022729"/>
    </source>
</evidence>
<keyword evidence="2" id="KW-0732">Signal</keyword>
<evidence type="ECO:0000259" key="4">
    <source>
        <dbReference type="Pfam" id="PF00734"/>
    </source>
</evidence>
<dbReference type="GO" id="GO:0016788">
    <property type="term" value="F:hydrolase activity, acting on ester bonds"/>
    <property type="evidence" value="ECO:0007669"/>
    <property type="project" value="InterPro"/>
</dbReference>
<dbReference type="STRING" id="1754191.A0A1Y1UY90"/>
<evidence type="ECO:0000313" key="5">
    <source>
        <dbReference type="EMBL" id="ORX42222.1"/>
    </source>
</evidence>
<gene>
    <name evidence="6" type="ORF">BCR36DRAFT_370606</name>
    <name evidence="5" type="ORF">BCR36DRAFT_374676</name>
</gene>
<protein>
    <submittedName>
        <fullName evidence="5">SGNH hydrolase</fullName>
    </submittedName>
</protein>
<organism evidence="5 7">
    <name type="scientific">Piromyces finnis</name>
    <dbReference type="NCBI Taxonomy" id="1754191"/>
    <lineage>
        <taxon>Eukaryota</taxon>
        <taxon>Fungi</taxon>
        <taxon>Fungi incertae sedis</taxon>
        <taxon>Chytridiomycota</taxon>
        <taxon>Chytridiomycota incertae sedis</taxon>
        <taxon>Neocallimastigomycetes</taxon>
        <taxon>Neocallimastigales</taxon>
        <taxon>Neocallimastigaceae</taxon>
        <taxon>Piromyces</taxon>
    </lineage>
</organism>
<accession>A0A1Y1UY90</accession>
<dbReference type="InterPro" id="IPR037459">
    <property type="entry name" value="RhgT-like"/>
</dbReference>
<dbReference type="Pfam" id="PF00657">
    <property type="entry name" value="Lipase_GDSL"/>
    <property type="match status" value="1"/>
</dbReference>
<dbReference type="GO" id="GO:0005975">
    <property type="term" value="P:carbohydrate metabolic process"/>
    <property type="evidence" value="ECO:0007669"/>
    <property type="project" value="InterPro"/>
</dbReference>
<dbReference type="InterPro" id="IPR001087">
    <property type="entry name" value="GDSL"/>
</dbReference>
<dbReference type="AlphaFoldDB" id="A0A1Y1UY90"/>
<proteinExistence type="inferred from homology"/>
<sequence>MINLYIFYHIENWKGLTCCDIGYECQKIDHWYSECMKVSNDIIRDNEESDDDNDAIEINTNEVSIENKDSDDESINPSVLWVIGDSTLCEFEEIYNNYYYKKYGYGTQLYHYFDKNIIVKNLAISGTSSKSFILEQSYHELIKNMKAGDYLTFGFGHNDEKREEERYTNPNGDYKTMGSFANSIYENYIKIAMERNVSIILTTPIVRRTDKSTWSSDKLHITKTKDGYEGGDYPQAIRDLGKTLNIPVIDMTVKTKELYDTFGYNNTLYLHAWKINDSSSVDNTHLNLWGSKYVAYLFTRDIKQASIDGLSEYVIDAPIPTKEENFIKNPTYNVTLIN</sequence>
<dbReference type="EMBL" id="MCFH01000023">
    <property type="protein sequence ID" value="ORX49577.1"/>
    <property type="molecule type" value="Genomic_DNA"/>
</dbReference>
<comment type="similarity">
    <text evidence="1">Belongs to the 'GDSL' lipolytic enzyme family.</text>
</comment>
<evidence type="ECO:0000313" key="6">
    <source>
        <dbReference type="EMBL" id="ORX49577.1"/>
    </source>
</evidence>
<dbReference type="GO" id="GO:0030248">
    <property type="term" value="F:cellulose binding"/>
    <property type="evidence" value="ECO:0007669"/>
    <property type="project" value="InterPro"/>
</dbReference>
<dbReference type="OrthoDB" id="2141316at2759"/>
<dbReference type="Gene3D" id="3.40.50.1110">
    <property type="entry name" value="SGNH hydrolase"/>
    <property type="match status" value="1"/>
</dbReference>
<dbReference type="SUPFAM" id="SSF52266">
    <property type="entry name" value="SGNH hydrolase"/>
    <property type="match status" value="1"/>
</dbReference>
<comment type="caution">
    <text evidence="5">The sequence shown here is derived from an EMBL/GenBank/DDBJ whole genome shotgun (WGS) entry which is preliminary data.</text>
</comment>
<dbReference type="Proteomes" id="UP000193719">
    <property type="component" value="Unassembled WGS sequence"/>
</dbReference>
<dbReference type="Pfam" id="PF00734">
    <property type="entry name" value="CBM_1"/>
    <property type="match status" value="1"/>
</dbReference>
<dbReference type="InterPro" id="IPR000254">
    <property type="entry name" value="CBD"/>
</dbReference>
<keyword evidence="7" id="KW-1185">Reference proteome</keyword>
<feature type="domain" description="CBM1" evidence="4">
    <location>
        <begin position="12"/>
        <end position="32"/>
    </location>
</feature>
<dbReference type="InterPro" id="IPR036514">
    <property type="entry name" value="SGNH_hydro_sf"/>
</dbReference>
<reference evidence="5 7" key="1">
    <citation type="submission" date="2016-08" db="EMBL/GenBank/DDBJ databases">
        <title>Genomes of anaerobic fungi encode conserved fungal cellulosomes for biomass hydrolysis.</title>
        <authorList>
            <consortium name="DOE Joint Genome Institute"/>
            <person name="Haitjema C.H."/>
            <person name="Gilmore S.P."/>
            <person name="Henske J.K."/>
            <person name="Solomon K.V."/>
            <person name="De Groot R."/>
            <person name="Kuo A."/>
            <person name="Mondo S.J."/>
            <person name="Salamov A.A."/>
            <person name="Labutti K."/>
            <person name="Zhao Z."/>
            <person name="Chiniquy J."/>
            <person name="Barry K."/>
            <person name="Brewer H.M."/>
            <person name="Purvine S.O."/>
            <person name="Wright A.T."/>
            <person name="Boxma B."/>
            <person name="Van Alen T."/>
            <person name="Hackstein J.H."/>
            <person name="Baker S.E."/>
            <person name="Grigoriev I.V."/>
            <person name="O'Malley M.A."/>
        </authorList>
    </citation>
    <scope>NUCLEOTIDE SEQUENCE [LARGE SCALE GENOMIC DNA]</scope>
    <source>
        <strain evidence="5">Finn</strain>
        <strain evidence="7">finn</strain>
    </source>
</reference>
<evidence type="ECO:0000256" key="1">
    <source>
        <dbReference type="ARBA" id="ARBA00008668"/>
    </source>
</evidence>
<dbReference type="EMBL" id="MCFH01000069">
    <property type="protein sequence ID" value="ORX42222.1"/>
    <property type="molecule type" value="Genomic_DNA"/>
</dbReference>
<dbReference type="PANTHER" id="PTHR43695">
    <property type="entry name" value="PUTATIVE (AFU_ORTHOLOGUE AFUA_2G17250)-RELATED"/>
    <property type="match status" value="1"/>
</dbReference>
<evidence type="ECO:0000313" key="7">
    <source>
        <dbReference type="Proteomes" id="UP000193719"/>
    </source>
</evidence>
<keyword evidence="3 5" id="KW-0378">Hydrolase</keyword>
<reference evidence="5 7" key="2">
    <citation type="submission" date="2016-08" db="EMBL/GenBank/DDBJ databases">
        <title>Pervasive Adenine N6-methylation of Active Genes in Fungi.</title>
        <authorList>
            <consortium name="DOE Joint Genome Institute"/>
            <person name="Mondo S.J."/>
            <person name="Dannebaum R.O."/>
            <person name="Kuo R.C."/>
            <person name="Labutti K."/>
            <person name="Haridas S."/>
            <person name="Kuo A."/>
            <person name="Salamov A."/>
            <person name="Ahrendt S.R."/>
            <person name="Lipzen A."/>
            <person name="Sullivan W."/>
            <person name="Andreopoulos W.B."/>
            <person name="Clum A."/>
            <person name="Lindquist E."/>
            <person name="Daum C."/>
            <person name="Ramamoorthy G.K."/>
            <person name="Gryganskyi A."/>
            <person name="Culley D."/>
            <person name="Magnuson J.K."/>
            <person name="James T.Y."/>
            <person name="O'Malley M.A."/>
            <person name="Stajich J.E."/>
            <person name="Spatafora J.W."/>
            <person name="Visel A."/>
            <person name="Grigoriev I.V."/>
        </authorList>
    </citation>
    <scope>NUCLEOTIDE SEQUENCE [LARGE SCALE GENOMIC DNA]</scope>
    <source>
        <strain evidence="7">finn</strain>
        <strain evidence="5">Finn</strain>
    </source>
</reference>
<dbReference type="PANTHER" id="PTHR43695:SF1">
    <property type="entry name" value="RHAMNOGALACTURONAN ACETYLESTERASE"/>
    <property type="match status" value="1"/>
</dbReference>
<dbReference type="GO" id="GO:0005576">
    <property type="term" value="C:extracellular region"/>
    <property type="evidence" value="ECO:0007669"/>
    <property type="project" value="InterPro"/>
</dbReference>
<name>A0A1Y1UY90_9FUNG</name>
<evidence type="ECO:0000256" key="3">
    <source>
        <dbReference type="ARBA" id="ARBA00022801"/>
    </source>
</evidence>